<gene>
    <name evidence="2" type="ORF">HAX54_050291</name>
</gene>
<evidence type="ECO:0000313" key="3">
    <source>
        <dbReference type="Proteomes" id="UP000823775"/>
    </source>
</evidence>
<feature type="non-terminal residue" evidence="2">
    <location>
        <position position="1"/>
    </location>
</feature>
<dbReference type="EMBL" id="JACEIK010008761">
    <property type="protein sequence ID" value="MCE3051593.1"/>
    <property type="molecule type" value="Genomic_DNA"/>
</dbReference>
<evidence type="ECO:0000313" key="2">
    <source>
        <dbReference type="EMBL" id="MCE3051593.1"/>
    </source>
</evidence>
<feature type="region of interest" description="Disordered" evidence="1">
    <location>
        <begin position="1"/>
        <end position="32"/>
    </location>
</feature>
<accession>A0ABS8WL76</accession>
<protein>
    <submittedName>
        <fullName evidence="2">Uncharacterized protein</fullName>
    </submittedName>
</protein>
<feature type="region of interest" description="Disordered" evidence="1">
    <location>
        <begin position="66"/>
        <end position="116"/>
    </location>
</feature>
<reference evidence="2 3" key="1">
    <citation type="journal article" date="2021" name="BMC Genomics">
        <title>Datura genome reveals duplications of psychoactive alkaloid biosynthetic genes and high mutation rate following tissue culture.</title>
        <authorList>
            <person name="Rajewski A."/>
            <person name="Carter-House D."/>
            <person name="Stajich J."/>
            <person name="Litt A."/>
        </authorList>
    </citation>
    <scope>NUCLEOTIDE SEQUENCE [LARGE SCALE GENOMIC DNA]</scope>
    <source>
        <strain evidence="2">AR-01</strain>
    </source>
</reference>
<keyword evidence="3" id="KW-1185">Reference proteome</keyword>
<comment type="caution">
    <text evidence="2">The sequence shown here is derived from an EMBL/GenBank/DDBJ whole genome shotgun (WGS) entry which is preliminary data.</text>
</comment>
<sequence>LSEGATTGEIHDSETPHDEVLPTMAAAHHGDPPLPFRNTLGLGVNFHSKKNRSFRLSAGVIEEVASHHSSDGGVSTHQSYEKPSLIPSRSGPFSLKAVKVPRDRQVSDGPSLRPSF</sequence>
<proteinExistence type="predicted"/>
<feature type="compositionally biased region" description="Basic and acidic residues" evidence="1">
    <location>
        <begin position="9"/>
        <end position="20"/>
    </location>
</feature>
<organism evidence="2 3">
    <name type="scientific">Datura stramonium</name>
    <name type="common">Jimsonweed</name>
    <name type="synonym">Common thornapple</name>
    <dbReference type="NCBI Taxonomy" id="4076"/>
    <lineage>
        <taxon>Eukaryota</taxon>
        <taxon>Viridiplantae</taxon>
        <taxon>Streptophyta</taxon>
        <taxon>Embryophyta</taxon>
        <taxon>Tracheophyta</taxon>
        <taxon>Spermatophyta</taxon>
        <taxon>Magnoliopsida</taxon>
        <taxon>eudicotyledons</taxon>
        <taxon>Gunneridae</taxon>
        <taxon>Pentapetalae</taxon>
        <taxon>asterids</taxon>
        <taxon>lamiids</taxon>
        <taxon>Solanales</taxon>
        <taxon>Solanaceae</taxon>
        <taxon>Solanoideae</taxon>
        <taxon>Datureae</taxon>
        <taxon>Datura</taxon>
    </lineage>
</organism>
<dbReference type="Proteomes" id="UP000823775">
    <property type="component" value="Unassembled WGS sequence"/>
</dbReference>
<name>A0ABS8WL76_DATST</name>
<evidence type="ECO:0000256" key="1">
    <source>
        <dbReference type="SAM" id="MobiDB-lite"/>
    </source>
</evidence>